<comment type="caution">
    <text evidence="1">The sequence shown here is derived from an EMBL/GenBank/DDBJ whole genome shotgun (WGS) entry which is preliminary data.</text>
</comment>
<proteinExistence type="predicted"/>
<organism evidence="1 2">
    <name type="scientific">Phytophthora lilii</name>
    <dbReference type="NCBI Taxonomy" id="2077276"/>
    <lineage>
        <taxon>Eukaryota</taxon>
        <taxon>Sar</taxon>
        <taxon>Stramenopiles</taxon>
        <taxon>Oomycota</taxon>
        <taxon>Peronosporomycetes</taxon>
        <taxon>Peronosporales</taxon>
        <taxon>Peronosporaceae</taxon>
        <taxon>Phytophthora</taxon>
    </lineage>
</organism>
<dbReference type="AlphaFoldDB" id="A0A9W6UE47"/>
<reference evidence="1" key="1">
    <citation type="submission" date="2023-04" db="EMBL/GenBank/DDBJ databases">
        <title>Phytophthora lilii NBRC 32176.</title>
        <authorList>
            <person name="Ichikawa N."/>
            <person name="Sato H."/>
            <person name="Tonouchi N."/>
        </authorList>
    </citation>
    <scope>NUCLEOTIDE SEQUENCE</scope>
    <source>
        <strain evidence="1">NBRC 32176</strain>
    </source>
</reference>
<protein>
    <submittedName>
        <fullName evidence="1">Unnamed protein product</fullName>
    </submittedName>
</protein>
<gene>
    <name evidence="1" type="ORF">Plil01_001347800</name>
</gene>
<evidence type="ECO:0000313" key="1">
    <source>
        <dbReference type="EMBL" id="GMF31523.1"/>
    </source>
</evidence>
<keyword evidence="2" id="KW-1185">Reference proteome</keyword>
<dbReference type="Proteomes" id="UP001165083">
    <property type="component" value="Unassembled WGS sequence"/>
</dbReference>
<sequence length="162" mass="17815">MLPNIQLLAVAERLIGSEDCDTERKHHDQDGDDLEGDEAATIGVVNQITHEVINKQDKRLRGQIFAATCEINVCGEHDRNAFHPLGLDSTSDNTISNPDNSGSLPFANIDAEWTTTAVAEYMVDPDLNVNDDNALLILCKISGFVRGFEFWRLDSSVGRASD</sequence>
<name>A0A9W6UE47_9STRA</name>
<evidence type="ECO:0000313" key="2">
    <source>
        <dbReference type="Proteomes" id="UP001165083"/>
    </source>
</evidence>
<accession>A0A9W6UE47</accession>
<dbReference type="EMBL" id="BSXW01000912">
    <property type="protein sequence ID" value="GMF31523.1"/>
    <property type="molecule type" value="Genomic_DNA"/>
</dbReference>